<feature type="region of interest" description="Disordered" evidence="1">
    <location>
        <begin position="1"/>
        <end position="66"/>
    </location>
</feature>
<dbReference type="GeneID" id="7443828"/>
<reference evidence="2 3" key="1">
    <citation type="journal article" date="2004" name="Science">
        <title>The genome of the diatom Thalassiosira pseudonana: ecology, evolution, and metabolism.</title>
        <authorList>
            <person name="Armbrust E.V."/>
            <person name="Berges J.A."/>
            <person name="Bowler C."/>
            <person name="Green B.R."/>
            <person name="Martinez D."/>
            <person name="Putnam N.H."/>
            <person name="Zhou S."/>
            <person name="Allen A.E."/>
            <person name="Apt K.E."/>
            <person name="Bechner M."/>
            <person name="Brzezinski M.A."/>
            <person name="Chaal B.K."/>
            <person name="Chiovitti A."/>
            <person name="Davis A.K."/>
            <person name="Demarest M.S."/>
            <person name="Detter J.C."/>
            <person name="Glavina T."/>
            <person name="Goodstein D."/>
            <person name="Hadi M.Z."/>
            <person name="Hellsten U."/>
            <person name="Hildebrand M."/>
            <person name="Jenkins B.D."/>
            <person name="Jurka J."/>
            <person name="Kapitonov V.V."/>
            <person name="Kroger N."/>
            <person name="Lau W.W."/>
            <person name="Lane T.W."/>
            <person name="Larimer F.W."/>
            <person name="Lippmeier J.C."/>
            <person name="Lucas S."/>
            <person name="Medina M."/>
            <person name="Montsant A."/>
            <person name="Obornik M."/>
            <person name="Parker M.S."/>
            <person name="Palenik B."/>
            <person name="Pazour G.J."/>
            <person name="Richardson P.M."/>
            <person name="Rynearson T.A."/>
            <person name="Saito M.A."/>
            <person name="Schwartz D.C."/>
            <person name="Thamatrakoln K."/>
            <person name="Valentin K."/>
            <person name="Vardi A."/>
            <person name="Wilkerson F.P."/>
            <person name="Rokhsar D.S."/>
        </authorList>
    </citation>
    <scope>NUCLEOTIDE SEQUENCE [LARGE SCALE GENOMIC DNA]</scope>
    <source>
        <strain evidence="2 3">CCMP1335</strain>
    </source>
</reference>
<dbReference type="HOGENOM" id="CLU_1028500_0_0_1"/>
<reference evidence="2 3" key="2">
    <citation type="journal article" date="2008" name="Nature">
        <title>The Phaeodactylum genome reveals the evolutionary history of diatom genomes.</title>
        <authorList>
            <person name="Bowler C."/>
            <person name="Allen A.E."/>
            <person name="Badger J.H."/>
            <person name="Grimwood J."/>
            <person name="Jabbari K."/>
            <person name="Kuo A."/>
            <person name="Maheswari U."/>
            <person name="Martens C."/>
            <person name="Maumus F."/>
            <person name="Otillar R.P."/>
            <person name="Rayko E."/>
            <person name="Salamov A."/>
            <person name="Vandepoele K."/>
            <person name="Beszteri B."/>
            <person name="Gruber A."/>
            <person name="Heijde M."/>
            <person name="Katinka M."/>
            <person name="Mock T."/>
            <person name="Valentin K."/>
            <person name="Verret F."/>
            <person name="Berges J.A."/>
            <person name="Brownlee C."/>
            <person name="Cadoret J.P."/>
            <person name="Chiovitti A."/>
            <person name="Choi C.J."/>
            <person name="Coesel S."/>
            <person name="De Martino A."/>
            <person name="Detter J.C."/>
            <person name="Durkin C."/>
            <person name="Falciatore A."/>
            <person name="Fournet J."/>
            <person name="Haruta M."/>
            <person name="Huysman M.J."/>
            <person name="Jenkins B.D."/>
            <person name="Jiroutova K."/>
            <person name="Jorgensen R.E."/>
            <person name="Joubert Y."/>
            <person name="Kaplan A."/>
            <person name="Kroger N."/>
            <person name="Kroth P.G."/>
            <person name="La Roche J."/>
            <person name="Lindquist E."/>
            <person name="Lommer M."/>
            <person name="Martin-Jezequel V."/>
            <person name="Lopez P.J."/>
            <person name="Lucas S."/>
            <person name="Mangogna M."/>
            <person name="McGinnis K."/>
            <person name="Medlin L.K."/>
            <person name="Montsant A."/>
            <person name="Oudot-Le Secq M.P."/>
            <person name="Napoli C."/>
            <person name="Obornik M."/>
            <person name="Parker M.S."/>
            <person name="Petit J.L."/>
            <person name="Porcel B.M."/>
            <person name="Poulsen N."/>
            <person name="Robison M."/>
            <person name="Rychlewski L."/>
            <person name="Rynearson T.A."/>
            <person name="Schmutz J."/>
            <person name="Shapiro H."/>
            <person name="Siaut M."/>
            <person name="Stanley M."/>
            <person name="Sussman M.R."/>
            <person name="Taylor A.R."/>
            <person name="Vardi A."/>
            <person name="von Dassow P."/>
            <person name="Vyverman W."/>
            <person name="Willis A."/>
            <person name="Wyrwicz L.S."/>
            <person name="Rokhsar D.S."/>
            <person name="Weissenbach J."/>
            <person name="Armbrust E.V."/>
            <person name="Green B.R."/>
            <person name="Van de Peer Y."/>
            <person name="Grigoriev I.V."/>
        </authorList>
    </citation>
    <scope>NUCLEOTIDE SEQUENCE [LARGE SCALE GENOMIC DNA]</scope>
    <source>
        <strain evidence="2 3">CCMP1335</strain>
    </source>
</reference>
<evidence type="ECO:0000313" key="3">
    <source>
        <dbReference type="Proteomes" id="UP000001449"/>
    </source>
</evidence>
<name>B8BWK1_THAPS</name>
<feature type="compositionally biased region" description="Polar residues" evidence="1">
    <location>
        <begin position="7"/>
        <end position="22"/>
    </location>
</feature>
<proteinExistence type="predicted"/>
<sequence>MEAFDDFTNSTVVQSDRGSSSSTKRDSISPNASRRRVRPRSLPRTSIQPSDMIHRDSNVNPSTTPNDNFFEYQRTRGYHLATPSISNCKSVHSLHEEYLVDSITYYLHYAINSTSLANQLSLSGIGGEFSIDLWAAIQQGKGAYHEFHVHKGAIVSGVYYSSCPVGCAPLVLRKPDEDTLQSLDREGRVEQEQVKTNIILECIEGDVVIQPNEGQLVLFPPWVEHGVPLAVEPDNGREVIDMHQPRVSWAFNLTGRLAAIGNPWDLTRQFQ</sequence>
<dbReference type="AlphaFoldDB" id="B8BWK1"/>
<dbReference type="Pfam" id="PF13759">
    <property type="entry name" value="2OG-FeII_Oxy_5"/>
    <property type="match status" value="1"/>
</dbReference>
<dbReference type="EMBL" id="CM000640">
    <property type="protein sequence ID" value="EED94046.1"/>
    <property type="molecule type" value="Genomic_DNA"/>
</dbReference>
<dbReference type="InParanoid" id="B8BWK1"/>
<dbReference type="PaxDb" id="35128-Thaps22032"/>
<dbReference type="Proteomes" id="UP000001449">
    <property type="component" value="Chromosome 3"/>
</dbReference>
<dbReference type="RefSeq" id="XP_002288610.1">
    <property type="nucleotide sequence ID" value="XM_002288574.1"/>
</dbReference>
<organism evidence="2 3">
    <name type="scientific">Thalassiosira pseudonana</name>
    <name type="common">Marine diatom</name>
    <name type="synonym">Cyclotella nana</name>
    <dbReference type="NCBI Taxonomy" id="35128"/>
    <lineage>
        <taxon>Eukaryota</taxon>
        <taxon>Sar</taxon>
        <taxon>Stramenopiles</taxon>
        <taxon>Ochrophyta</taxon>
        <taxon>Bacillariophyta</taxon>
        <taxon>Coscinodiscophyceae</taxon>
        <taxon>Thalassiosirophycidae</taxon>
        <taxon>Thalassiosirales</taxon>
        <taxon>Thalassiosiraceae</taxon>
        <taxon>Thalassiosira</taxon>
    </lineage>
</organism>
<gene>
    <name evidence="2" type="ORF">THAPSDRAFT_22032</name>
</gene>
<dbReference type="eggNOG" id="ENOG502T22X">
    <property type="taxonomic scope" value="Eukaryota"/>
</dbReference>
<evidence type="ECO:0000256" key="1">
    <source>
        <dbReference type="SAM" id="MobiDB-lite"/>
    </source>
</evidence>
<protein>
    <submittedName>
        <fullName evidence="2">Uncharacterized protein</fullName>
    </submittedName>
</protein>
<evidence type="ECO:0000313" key="2">
    <source>
        <dbReference type="EMBL" id="EED94046.1"/>
    </source>
</evidence>
<dbReference type="KEGG" id="tps:THAPSDRAFT_22032"/>
<keyword evidence="3" id="KW-1185">Reference proteome</keyword>
<dbReference type="Gene3D" id="2.60.120.620">
    <property type="entry name" value="q2cbj1_9rhob like domain"/>
    <property type="match status" value="1"/>
</dbReference>
<accession>B8BWK1</accession>
<dbReference type="InterPro" id="IPR012668">
    <property type="entry name" value="CHP02466"/>
</dbReference>